<dbReference type="Pfam" id="PF00876">
    <property type="entry name" value="Innexin"/>
    <property type="match status" value="1"/>
</dbReference>
<evidence type="ECO:0000256" key="5">
    <source>
        <dbReference type="ARBA" id="ARBA00022692"/>
    </source>
</evidence>
<evidence type="ECO:0000256" key="11">
    <source>
        <dbReference type="ARBA" id="ARBA00023303"/>
    </source>
</evidence>
<comment type="similarity">
    <text evidence="12">Belongs to the pannexin family.</text>
</comment>
<keyword evidence="10 12" id="KW-0472">Membrane</keyword>
<comment type="caution">
    <text evidence="12">Lacks conserved residue(s) required for the propagation of feature annotation.</text>
</comment>
<keyword evidence="5 12" id="KW-0812">Transmembrane</keyword>
<keyword evidence="8 12" id="KW-1133">Transmembrane helix</keyword>
<evidence type="ECO:0000313" key="13">
    <source>
        <dbReference type="EMBL" id="QQP58449.1"/>
    </source>
</evidence>
<organism evidence="13 14">
    <name type="scientific">Caligus rogercresseyi</name>
    <name type="common">Sea louse</name>
    <dbReference type="NCBI Taxonomy" id="217165"/>
    <lineage>
        <taxon>Eukaryota</taxon>
        <taxon>Metazoa</taxon>
        <taxon>Ecdysozoa</taxon>
        <taxon>Arthropoda</taxon>
        <taxon>Crustacea</taxon>
        <taxon>Multicrustacea</taxon>
        <taxon>Hexanauplia</taxon>
        <taxon>Copepoda</taxon>
        <taxon>Siphonostomatoida</taxon>
        <taxon>Caligidae</taxon>
        <taxon>Caligus</taxon>
    </lineage>
</organism>
<evidence type="ECO:0000256" key="3">
    <source>
        <dbReference type="ARBA" id="ARBA00022448"/>
    </source>
</evidence>
<keyword evidence="14" id="KW-1185">Reference proteome</keyword>
<protein>
    <recommendedName>
        <fullName evidence="12">Innexin</fullName>
    </recommendedName>
</protein>
<dbReference type="GO" id="GO:0005921">
    <property type="term" value="C:gap junction"/>
    <property type="evidence" value="ECO:0007669"/>
    <property type="project" value="UniProtKB-SubCell"/>
</dbReference>
<dbReference type="PANTHER" id="PTHR11893">
    <property type="entry name" value="INNEXIN"/>
    <property type="match status" value="1"/>
</dbReference>
<evidence type="ECO:0000256" key="6">
    <source>
        <dbReference type="ARBA" id="ARBA00022868"/>
    </source>
</evidence>
<feature type="transmembrane region" description="Helical" evidence="12">
    <location>
        <begin position="104"/>
        <end position="123"/>
    </location>
</feature>
<feature type="transmembrane region" description="Helical" evidence="12">
    <location>
        <begin position="32"/>
        <end position="49"/>
    </location>
</feature>
<dbReference type="OrthoDB" id="5867527at2759"/>
<keyword evidence="11 12" id="KW-0407">Ion channel</keyword>
<keyword evidence="3 12" id="KW-0813">Transport</keyword>
<evidence type="ECO:0000256" key="12">
    <source>
        <dbReference type="RuleBase" id="RU010713"/>
    </source>
</evidence>
<keyword evidence="7" id="KW-0965">Cell junction</keyword>
<dbReference type="GO" id="GO:0005243">
    <property type="term" value="F:gap junction channel activity"/>
    <property type="evidence" value="ECO:0007669"/>
    <property type="project" value="TreeGrafter"/>
</dbReference>
<sequence>MAHILQDLVKYFTFDEVDIDNWNFKLFHKGTALVFFMGSLVGVLTQYFGQPISCDFKGVNKDLANDYCWIHGSSYIKPEYQHHMKCITDLDGIQSEDQSPDTSYYQWVTFMMLFQAGITLFPFRIWSHLEGGLISSFGSDGRSVILLGEDEKMDEDDTREGGVFLEKTLLKHVKFFRSILHHNDLYFYQFFSCEILNYVILIFNFWITDVFLHGRFHYYGWNVLEYYWLLSRDVRENSVNPFCQAFPTEVSCTVPNIGAGGGIKTSLMKRSTWSYGSGSFCHDCLCDLLSLSGIEGPYDSGVLIHPRRRDREWQEALGFVMSKVYIGDWFVLLQLEKNVNRFFYREFMKELMTELKQRPKKGQTQQSRNISTPI</sequence>
<dbReference type="GO" id="GO:0005886">
    <property type="term" value="C:plasma membrane"/>
    <property type="evidence" value="ECO:0007669"/>
    <property type="project" value="UniProtKB-SubCell"/>
</dbReference>
<keyword evidence="4" id="KW-1003">Cell membrane</keyword>
<dbReference type="InterPro" id="IPR000990">
    <property type="entry name" value="Innexin"/>
</dbReference>
<evidence type="ECO:0000256" key="2">
    <source>
        <dbReference type="ARBA" id="ARBA00004651"/>
    </source>
</evidence>
<proteinExistence type="inferred from homology"/>
<comment type="subcellular location">
    <subcellularLocation>
        <location evidence="1">Cell junction</location>
        <location evidence="1">Gap junction</location>
    </subcellularLocation>
    <subcellularLocation>
        <location evidence="2 12">Cell membrane</location>
        <topology evidence="2 12">Multi-pass membrane protein</topology>
    </subcellularLocation>
</comment>
<evidence type="ECO:0000256" key="1">
    <source>
        <dbReference type="ARBA" id="ARBA00004610"/>
    </source>
</evidence>
<feature type="transmembrane region" description="Helical" evidence="12">
    <location>
        <begin position="185"/>
        <end position="207"/>
    </location>
</feature>
<dbReference type="GO" id="GO:0034220">
    <property type="term" value="P:monoatomic ion transmembrane transport"/>
    <property type="evidence" value="ECO:0007669"/>
    <property type="project" value="UniProtKB-KW"/>
</dbReference>
<dbReference type="PROSITE" id="PS51013">
    <property type="entry name" value="PANNEXIN"/>
    <property type="match status" value="1"/>
</dbReference>
<keyword evidence="6" id="KW-0303">Gap junction</keyword>
<gene>
    <name evidence="12" type="primary">inx</name>
    <name evidence="13" type="ORF">FKW44_003772</name>
</gene>
<dbReference type="PANTHER" id="PTHR11893:SF36">
    <property type="entry name" value="INNEXIN-5"/>
    <property type="match status" value="1"/>
</dbReference>
<evidence type="ECO:0000313" key="14">
    <source>
        <dbReference type="Proteomes" id="UP000595437"/>
    </source>
</evidence>
<name>A0A7T8KM43_CALRO</name>
<reference evidence="14" key="1">
    <citation type="submission" date="2021-01" db="EMBL/GenBank/DDBJ databases">
        <title>Caligus Genome Assembly.</title>
        <authorList>
            <person name="Gallardo-Escarate C."/>
        </authorList>
    </citation>
    <scope>NUCLEOTIDE SEQUENCE [LARGE SCALE GENOMIC DNA]</scope>
</reference>
<comment type="function">
    <text evidence="12">Structural component of the gap junctions.</text>
</comment>
<accession>A0A7T8KM43</accession>
<evidence type="ECO:0000256" key="8">
    <source>
        <dbReference type="ARBA" id="ARBA00022989"/>
    </source>
</evidence>
<dbReference type="Proteomes" id="UP000595437">
    <property type="component" value="Chromosome 2"/>
</dbReference>
<evidence type="ECO:0000256" key="10">
    <source>
        <dbReference type="ARBA" id="ARBA00023136"/>
    </source>
</evidence>
<dbReference type="AlphaFoldDB" id="A0A7T8KM43"/>
<evidence type="ECO:0000256" key="4">
    <source>
        <dbReference type="ARBA" id="ARBA00022475"/>
    </source>
</evidence>
<evidence type="ECO:0000256" key="9">
    <source>
        <dbReference type="ARBA" id="ARBA00023065"/>
    </source>
</evidence>
<keyword evidence="9 12" id="KW-0406">Ion transport</keyword>
<dbReference type="PRINTS" id="PR01262">
    <property type="entry name" value="INNEXIN"/>
</dbReference>
<evidence type="ECO:0000256" key="7">
    <source>
        <dbReference type="ARBA" id="ARBA00022949"/>
    </source>
</evidence>
<dbReference type="EMBL" id="CP045891">
    <property type="protein sequence ID" value="QQP58449.1"/>
    <property type="molecule type" value="Genomic_DNA"/>
</dbReference>